<evidence type="ECO:0000313" key="3">
    <source>
        <dbReference type="Proteomes" id="UP000008068"/>
    </source>
</evidence>
<feature type="domain" description="F-box" evidence="1">
    <location>
        <begin position="3"/>
        <end position="48"/>
    </location>
</feature>
<organism evidence="3">
    <name type="scientific">Caenorhabditis brenneri</name>
    <name type="common">Nematode worm</name>
    <dbReference type="NCBI Taxonomy" id="135651"/>
    <lineage>
        <taxon>Eukaryota</taxon>
        <taxon>Metazoa</taxon>
        <taxon>Ecdysozoa</taxon>
        <taxon>Nematoda</taxon>
        <taxon>Chromadorea</taxon>
        <taxon>Rhabditida</taxon>
        <taxon>Rhabditina</taxon>
        <taxon>Rhabditomorpha</taxon>
        <taxon>Rhabditoidea</taxon>
        <taxon>Rhabditidae</taxon>
        <taxon>Peloderinae</taxon>
        <taxon>Caenorhabditis</taxon>
    </lineage>
</organism>
<evidence type="ECO:0000313" key="2">
    <source>
        <dbReference type="EMBL" id="EGT54908.1"/>
    </source>
</evidence>
<dbReference type="HOGENOM" id="CLU_073933_0_0_1"/>
<dbReference type="PANTHER" id="PTHR21503">
    <property type="entry name" value="F-BOX-CONTAINING HYPOTHETICAL PROTEIN C.ELEGANS"/>
    <property type="match status" value="1"/>
</dbReference>
<dbReference type="InParanoid" id="G0N7V4"/>
<dbReference type="InterPro" id="IPR001810">
    <property type="entry name" value="F-box_dom"/>
</dbReference>
<reference evidence="3" key="1">
    <citation type="submission" date="2011-07" db="EMBL/GenBank/DDBJ databases">
        <authorList>
            <consortium name="Caenorhabditis brenneri Sequencing and Analysis Consortium"/>
            <person name="Wilson R.K."/>
        </authorList>
    </citation>
    <scope>NUCLEOTIDE SEQUENCE [LARGE SCALE GENOMIC DNA]</scope>
    <source>
        <strain evidence="3">PB2801</strain>
    </source>
</reference>
<dbReference type="Pfam" id="PF07735">
    <property type="entry name" value="FBA_2"/>
    <property type="match status" value="1"/>
</dbReference>
<sequence length="330" mass="38233">MPSLPLLRVPFLAQKVILGQMTPMDLFQLSHTSKRVERIMKFSAMKNLKLELCFNGKENYPEFCIKRDNVSYNFYIRPTERLPGDQQFNIWESNVRNICWITFVIFCNDVQRQTKIIVEYFRRVFDMKLSSLDLSHIDKHTFKLITDSVIAQQTEIDTMKLRHIGGPALDITELLKNVKTEENLWVASKLKSTFGFNFANVPKTATFQNATWFTRHTLLNSEWEILLVTGALLTNKAIDDFVEQWMQGNFPKLKHVTVVSKKFQNKTTVAGRVPPIFQARVLPFRWREARTWGVNVDVNVGINITNRNGVTAKFGFQGGAKSIFFLHVSY</sequence>
<proteinExistence type="predicted"/>
<dbReference type="OrthoDB" id="5883878at2759"/>
<dbReference type="InterPro" id="IPR012885">
    <property type="entry name" value="F-box_Sdz-33"/>
</dbReference>
<dbReference type="PANTHER" id="PTHR21503:SF8">
    <property type="entry name" value="F-BOX ASSOCIATED DOMAIN-CONTAINING PROTEIN-RELATED"/>
    <property type="match status" value="1"/>
</dbReference>
<keyword evidence="3" id="KW-1185">Reference proteome</keyword>
<protein>
    <recommendedName>
        <fullName evidence="1">F-box domain-containing protein</fullName>
    </recommendedName>
</protein>
<evidence type="ECO:0000259" key="1">
    <source>
        <dbReference type="PROSITE" id="PS50181"/>
    </source>
</evidence>
<dbReference type="EMBL" id="GL379848">
    <property type="protein sequence ID" value="EGT54908.1"/>
    <property type="molecule type" value="Genomic_DNA"/>
</dbReference>
<gene>
    <name evidence="2" type="ORF">CAEBREN_26236</name>
</gene>
<dbReference type="PROSITE" id="PS50181">
    <property type="entry name" value="FBOX"/>
    <property type="match status" value="1"/>
</dbReference>
<name>G0N7V4_CAEBE</name>
<accession>G0N7V4</accession>
<dbReference type="AlphaFoldDB" id="G0N7V4"/>
<dbReference type="Proteomes" id="UP000008068">
    <property type="component" value="Unassembled WGS sequence"/>
</dbReference>